<proteinExistence type="predicted"/>
<dbReference type="PANTHER" id="PTHR42852:SF13">
    <property type="entry name" value="PROTEIN DIPZ"/>
    <property type="match status" value="1"/>
</dbReference>
<keyword evidence="2" id="KW-0413">Isomerase</keyword>
<protein>
    <submittedName>
        <fullName evidence="2">Thiol-disulfide isomerase/thioredoxin</fullName>
    </submittedName>
</protein>
<comment type="caution">
    <text evidence="2">The sequence shown here is derived from an EMBL/GenBank/DDBJ whole genome shotgun (WGS) entry which is preliminary data.</text>
</comment>
<evidence type="ECO:0000313" key="3">
    <source>
        <dbReference type="Proteomes" id="UP000535182"/>
    </source>
</evidence>
<dbReference type="SUPFAM" id="SSF52833">
    <property type="entry name" value="Thioredoxin-like"/>
    <property type="match status" value="1"/>
</dbReference>
<organism evidence="2 3">
    <name type="scientific">Tunturiibacter gelidiferens</name>
    <dbReference type="NCBI Taxonomy" id="3069689"/>
    <lineage>
        <taxon>Bacteria</taxon>
        <taxon>Pseudomonadati</taxon>
        <taxon>Acidobacteriota</taxon>
        <taxon>Terriglobia</taxon>
        <taxon>Terriglobales</taxon>
        <taxon>Acidobacteriaceae</taxon>
        <taxon>Tunturiibacter</taxon>
    </lineage>
</organism>
<sequence>MNFWGTWCGPCIVELPEMESIARTRTPRINVVGLAVMDENSDIRSFLRKHPLPYPVAKAGNKSSPLLRRYGLLVPGGRLGVPVTVILRPGGEIAYMQAGGTENHLASIIASLVHEDNQRQT</sequence>
<dbReference type="GO" id="GO:0016209">
    <property type="term" value="F:antioxidant activity"/>
    <property type="evidence" value="ECO:0007669"/>
    <property type="project" value="InterPro"/>
</dbReference>
<name>A0A9X0QCU2_9BACT</name>
<dbReference type="GO" id="GO:0016491">
    <property type="term" value="F:oxidoreductase activity"/>
    <property type="evidence" value="ECO:0007669"/>
    <property type="project" value="InterPro"/>
</dbReference>
<gene>
    <name evidence="2" type="ORF">HDF14_001526</name>
</gene>
<feature type="domain" description="Alkyl hydroperoxide reductase subunit C/ Thiol specific antioxidant" evidence="1">
    <location>
        <begin position="2"/>
        <end position="96"/>
    </location>
</feature>
<reference evidence="2 3" key="1">
    <citation type="submission" date="2020-08" db="EMBL/GenBank/DDBJ databases">
        <title>Genomic Encyclopedia of Type Strains, Phase IV (KMG-V): Genome sequencing to study the core and pangenomes of soil and plant-associated prokaryotes.</title>
        <authorList>
            <person name="Whitman W."/>
        </authorList>
    </citation>
    <scope>NUCLEOTIDE SEQUENCE [LARGE SCALE GENOMIC DNA]</scope>
    <source>
        <strain evidence="2 3">X5P2</strain>
    </source>
</reference>
<dbReference type="Pfam" id="PF00578">
    <property type="entry name" value="AhpC-TSA"/>
    <property type="match status" value="1"/>
</dbReference>
<dbReference type="CDD" id="cd02966">
    <property type="entry name" value="TlpA_like_family"/>
    <property type="match status" value="1"/>
</dbReference>
<dbReference type="InterPro" id="IPR036249">
    <property type="entry name" value="Thioredoxin-like_sf"/>
</dbReference>
<dbReference type="Gene3D" id="3.40.30.10">
    <property type="entry name" value="Glutaredoxin"/>
    <property type="match status" value="1"/>
</dbReference>
<evidence type="ECO:0000259" key="1">
    <source>
        <dbReference type="Pfam" id="PF00578"/>
    </source>
</evidence>
<dbReference type="GO" id="GO:0016853">
    <property type="term" value="F:isomerase activity"/>
    <property type="evidence" value="ECO:0007669"/>
    <property type="project" value="UniProtKB-KW"/>
</dbReference>
<evidence type="ECO:0000313" key="2">
    <source>
        <dbReference type="EMBL" id="MBB5327920.1"/>
    </source>
</evidence>
<dbReference type="Proteomes" id="UP000535182">
    <property type="component" value="Unassembled WGS sequence"/>
</dbReference>
<dbReference type="AlphaFoldDB" id="A0A9X0QCU2"/>
<accession>A0A9X0QCU2</accession>
<dbReference type="EMBL" id="JACHEB010000003">
    <property type="protein sequence ID" value="MBB5327920.1"/>
    <property type="molecule type" value="Genomic_DNA"/>
</dbReference>
<dbReference type="PANTHER" id="PTHR42852">
    <property type="entry name" value="THIOL:DISULFIDE INTERCHANGE PROTEIN DSBE"/>
    <property type="match status" value="1"/>
</dbReference>
<keyword evidence="3" id="KW-1185">Reference proteome</keyword>
<dbReference type="InterPro" id="IPR000866">
    <property type="entry name" value="AhpC/TSA"/>
</dbReference>
<dbReference type="InterPro" id="IPR050553">
    <property type="entry name" value="Thioredoxin_ResA/DsbE_sf"/>
</dbReference>